<organism evidence="2 3">
    <name type="scientific">Albibacterium profundi</name>
    <dbReference type="NCBI Taxonomy" id="3134906"/>
    <lineage>
        <taxon>Bacteria</taxon>
        <taxon>Pseudomonadati</taxon>
        <taxon>Bacteroidota</taxon>
        <taxon>Sphingobacteriia</taxon>
        <taxon>Sphingobacteriales</taxon>
        <taxon>Sphingobacteriaceae</taxon>
        <taxon>Albibacterium</taxon>
    </lineage>
</organism>
<feature type="domain" description="NadR/Ttd14 AAA" evidence="1">
    <location>
        <begin position="8"/>
        <end position="163"/>
    </location>
</feature>
<keyword evidence="3" id="KW-1185">Reference proteome</keyword>
<dbReference type="InterPro" id="IPR052735">
    <property type="entry name" value="NAD_biosynth-regulator"/>
</dbReference>
<evidence type="ECO:0000313" key="2">
    <source>
        <dbReference type="EMBL" id="MFB5945377.1"/>
    </source>
</evidence>
<protein>
    <submittedName>
        <fullName evidence="2">ATP-binding protein</fullName>
    </submittedName>
</protein>
<dbReference type="Gene3D" id="3.40.50.300">
    <property type="entry name" value="P-loop containing nucleotide triphosphate hydrolases"/>
    <property type="match status" value="1"/>
</dbReference>
<dbReference type="PANTHER" id="PTHR37512:SF1">
    <property type="entry name" value="NADR_TTD14 AAA DOMAIN-CONTAINING PROTEIN"/>
    <property type="match status" value="1"/>
</dbReference>
<proteinExistence type="predicted"/>
<accession>A0ABV5CCT1</accession>
<dbReference type="InterPro" id="IPR038727">
    <property type="entry name" value="NadR/Ttd14_AAA_dom"/>
</dbReference>
<dbReference type="GO" id="GO:0005524">
    <property type="term" value="F:ATP binding"/>
    <property type="evidence" value="ECO:0007669"/>
    <property type="project" value="UniProtKB-KW"/>
</dbReference>
<dbReference type="RefSeq" id="WP_375556918.1">
    <property type="nucleotide sequence ID" value="NZ_JBBVGT010000002.1"/>
</dbReference>
<name>A0ABV5CCT1_9SPHI</name>
<dbReference type="InterPro" id="IPR027417">
    <property type="entry name" value="P-loop_NTPase"/>
</dbReference>
<reference evidence="2 3" key="1">
    <citation type="submission" date="2024-04" db="EMBL/GenBank/DDBJ databases">
        <title>Albibacterium profundi sp. nov., isolated from sediment of the Challenger Deep of Mariana Trench.</title>
        <authorList>
            <person name="Wang Y."/>
        </authorList>
    </citation>
    <scope>NUCLEOTIDE SEQUENCE [LARGE SCALE GENOMIC DNA]</scope>
    <source>
        <strain evidence="2 3">RHL897</strain>
    </source>
</reference>
<dbReference type="SUPFAM" id="SSF52540">
    <property type="entry name" value="P-loop containing nucleoside triphosphate hydrolases"/>
    <property type="match status" value="1"/>
</dbReference>
<evidence type="ECO:0000259" key="1">
    <source>
        <dbReference type="Pfam" id="PF13521"/>
    </source>
</evidence>
<dbReference type="EMBL" id="JBBVGT010000002">
    <property type="protein sequence ID" value="MFB5945377.1"/>
    <property type="molecule type" value="Genomic_DNA"/>
</dbReference>
<dbReference type="Pfam" id="PF13521">
    <property type="entry name" value="AAA_28"/>
    <property type="match status" value="1"/>
</dbReference>
<evidence type="ECO:0000313" key="3">
    <source>
        <dbReference type="Proteomes" id="UP001580928"/>
    </source>
</evidence>
<dbReference type="Proteomes" id="UP001580928">
    <property type="component" value="Unassembled WGS sequence"/>
</dbReference>
<gene>
    <name evidence="2" type="ORF">WKR92_06005</name>
</gene>
<dbReference type="PANTHER" id="PTHR37512">
    <property type="entry name" value="TRIFUNCTIONAL NAD BIOSYNTHESIS/REGULATOR PROTEIN NADR"/>
    <property type="match status" value="1"/>
</dbReference>
<keyword evidence="2" id="KW-0067">ATP-binding</keyword>
<comment type="caution">
    <text evidence="2">The sequence shown here is derived from an EMBL/GenBank/DDBJ whole genome shotgun (WGS) entry which is preliminary data.</text>
</comment>
<sequence>MSVDKILKIAVVGPESTGKSVVTEQLAKAFDTIYIPEYSREYCQGLDRNYTLEDEVNIFWGQLALEKEMISKARNGLVFCDTMVLTVKIWSDYLFSGTPPEVLAELAKQHYDLYLLMDIDLPWEDDELRDFPNLRAYFMSVWHKELKARNANYQVVSGLGENRFENAKRIVANYLVDVT</sequence>
<keyword evidence="2" id="KW-0547">Nucleotide-binding</keyword>